<organism evidence="7 8">
    <name type="scientific">Pocillopora damicornis</name>
    <name type="common">Cauliflower coral</name>
    <name type="synonym">Millepora damicornis</name>
    <dbReference type="NCBI Taxonomy" id="46731"/>
    <lineage>
        <taxon>Eukaryota</taxon>
        <taxon>Metazoa</taxon>
        <taxon>Cnidaria</taxon>
        <taxon>Anthozoa</taxon>
        <taxon>Hexacorallia</taxon>
        <taxon>Scleractinia</taxon>
        <taxon>Astrocoeniina</taxon>
        <taxon>Pocilloporidae</taxon>
        <taxon>Pocillopora</taxon>
    </lineage>
</organism>
<dbReference type="GO" id="GO:0005509">
    <property type="term" value="F:calcium ion binding"/>
    <property type="evidence" value="ECO:0007669"/>
    <property type="project" value="InterPro"/>
</dbReference>
<dbReference type="Gene3D" id="2.10.25.10">
    <property type="entry name" value="Laminin"/>
    <property type="match status" value="2"/>
</dbReference>
<dbReference type="PROSITE" id="PS00010">
    <property type="entry name" value="ASX_HYDROXYL"/>
    <property type="match status" value="2"/>
</dbReference>
<dbReference type="InterPro" id="IPR001881">
    <property type="entry name" value="EGF-like_Ca-bd_dom"/>
</dbReference>
<dbReference type="InterPro" id="IPR024731">
    <property type="entry name" value="NELL2-like_EGF"/>
</dbReference>
<comment type="caution">
    <text evidence="5">Lacks conserved residue(s) required for the propagation of feature annotation.</text>
</comment>
<dbReference type="InterPro" id="IPR018097">
    <property type="entry name" value="EGF_Ca-bd_CS"/>
</dbReference>
<evidence type="ECO:0000256" key="5">
    <source>
        <dbReference type="PROSITE-ProRule" id="PRU00076"/>
    </source>
</evidence>
<dbReference type="OrthoDB" id="5987750at2759"/>
<reference evidence="7 8" key="1">
    <citation type="journal article" date="2018" name="Sci. Rep.">
        <title>Comparative analysis of the Pocillopora damicornis genome highlights role of immune system in coral evolution.</title>
        <authorList>
            <person name="Cunning R."/>
            <person name="Bay R.A."/>
            <person name="Gillette P."/>
            <person name="Baker A.C."/>
            <person name="Traylor-Knowles N."/>
        </authorList>
    </citation>
    <scope>NUCLEOTIDE SEQUENCE [LARGE SCALE GENOMIC DNA]</scope>
    <source>
        <strain evidence="7">RSMAS</strain>
        <tissue evidence="7">Whole animal</tissue>
    </source>
</reference>
<protein>
    <recommendedName>
        <fullName evidence="6">EGF-like domain-containing protein</fullName>
    </recommendedName>
</protein>
<feature type="domain" description="EGF-like" evidence="6">
    <location>
        <begin position="142"/>
        <end position="182"/>
    </location>
</feature>
<dbReference type="InterPro" id="IPR049883">
    <property type="entry name" value="NOTCH1_EGF-like"/>
</dbReference>
<dbReference type="STRING" id="46731.A0A3M6UKL1"/>
<dbReference type="PROSITE" id="PS01186">
    <property type="entry name" value="EGF_2"/>
    <property type="match status" value="2"/>
</dbReference>
<dbReference type="PROSITE" id="PS50026">
    <property type="entry name" value="EGF_3"/>
    <property type="match status" value="2"/>
</dbReference>
<comment type="caution">
    <text evidence="7">The sequence shown here is derived from an EMBL/GenBank/DDBJ whole genome shotgun (WGS) entry which is preliminary data.</text>
</comment>
<dbReference type="CDD" id="cd00054">
    <property type="entry name" value="EGF_CA"/>
    <property type="match status" value="2"/>
</dbReference>
<dbReference type="PROSITE" id="PS01187">
    <property type="entry name" value="EGF_CA"/>
    <property type="match status" value="1"/>
</dbReference>
<dbReference type="InterPro" id="IPR052235">
    <property type="entry name" value="Nephronectin_domain"/>
</dbReference>
<dbReference type="Pfam" id="PF07645">
    <property type="entry name" value="EGF_CA"/>
    <property type="match status" value="1"/>
</dbReference>
<dbReference type="SMART" id="SM00181">
    <property type="entry name" value="EGF"/>
    <property type="match status" value="2"/>
</dbReference>
<dbReference type="PANTHER" id="PTHR24050:SF28">
    <property type="entry name" value="UROMODULIN-LIKE"/>
    <property type="match status" value="1"/>
</dbReference>
<evidence type="ECO:0000313" key="8">
    <source>
        <dbReference type="Proteomes" id="UP000275408"/>
    </source>
</evidence>
<keyword evidence="4" id="KW-1015">Disulfide bond</keyword>
<dbReference type="FunFam" id="2.10.25.10:FF:000038">
    <property type="entry name" value="Fibrillin 2"/>
    <property type="match status" value="2"/>
</dbReference>
<dbReference type="SMART" id="SM00179">
    <property type="entry name" value="EGF_CA"/>
    <property type="match status" value="2"/>
</dbReference>
<evidence type="ECO:0000256" key="2">
    <source>
        <dbReference type="ARBA" id="ARBA00022729"/>
    </source>
</evidence>
<dbReference type="Pfam" id="PF12947">
    <property type="entry name" value="EGF_3"/>
    <property type="match status" value="1"/>
</dbReference>
<dbReference type="AlphaFoldDB" id="A0A3M6UKL1"/>
<sequence>MAKYGSNGCRMIQFKEQKQNVALANHVIRSEQVFDRDICELKCYQEPNCVSYNYGPSGDGKLNACQSNPCKSNSTCQAGFGVHGYRCIFPEVNCGESCESDVDECAMNTHNCSANADCSNAMEPFQCTCKSGYSGDGSTCLDVDECTIATHYCSSNADCSNAVGSFQCTCESGYTGDGKTCEGNRSLLFPADSRKMKSSQMNTETARPVEKYSGSFIDRGNDSEMLTNVG</sequence>
<evidence type="ECO:0000256" key="1">
    <source>
        <dbReference type="ARBA" id="ARBA00022536"/>
    </source>
</evidence>
<evidence type="ECO:0000313" key="7">
    <source>
        <dbReference type="EMBL" id="RMX54196.1"/>
    </source>
</evidence>
<accession>A0A3M6UKL1</accession>
<dbReference type="PANTHER" id="PTHR24050">
    <property type="entry name" value="PA14 DOMAIN-CONTAINING PROTEIN"/>
    <property type="match status" value="1"/>
</dbReference>
<keyword evidence="8" id="KW-1185">Reference proteome</keyword>
<gene>
    <name evidence="7" type="ORF">pdam_00013647</name>
</gene>
<keyword evidence="2" id="KW-0732">Signal</keyword>
<dbReference type="EMBL" id="RCHS01001299">
    <property type="protein sequence ID" value="RMX54196.1"/>
    <property type="molecule type" value="Genomic_DNA"/>
</dbReference>
<proteinExistence type="predicted"/>
<keyword evidence="1 5" id="KW-0245">EGF-like domain</keyword>
<feature type="domain" description="EGF-like" evidence="6">
    <location>
        <begin position="101"/>
        <end position="141"/>
    </location>
</feature>
<dbReference type="Proteomes" id="UP000275408">
    <property type="component" value="Unassembled WGS sequence"/>
</dbReference>
<name>A0A3M6UKL1_POCDA</name>
<evidence type="ECO:0000256" key="3">
    <source>
        <dbReference type="ARBA" id="ARBA00022737"/>
    </source>
</evidence>
<keyword evidence="3" id="KW-0677">Repeat</keyword>
<dbReference type="SUPFAM" id="SSF57196">
    <property type="entry name" value="EGF/Laminin"/>
    <property type="match status" value="3"/>
</dbReference>
<dbReference type="InterPro" id="IPR000742">
    <property type="entry name" value="EGF"/>
</dbReference>
<evidence type="ECO:0000259" key="6">
    <source>
        <dbReference type="PROSITE" id="PS50026"/>
    </source>
</evidence>
<dbReference type="PRINTS" id="PR00010">
    <property type="entry name" value="EGFBLOOD"/>
</dbReference>
<evidence type="ECO:0000256" key="4">
    <source>
        <dbReference type="ARBA" id="ARBA00023157"/>
    </source>
</evidence>
<dbReference type="InterPro" id="IPR000152">
    <property type="entry name" value="EGF-type_Asp/Asn_hydroxyl_site"/>
</dbReference>